<feature type="transmembrane region" description="Helical" evidence="10">
    <location>
        <begin position="1218"/>
        <end position="1245"/>
    </location>
</feature>
<feature type="region of interest" description="Disordered" evidence="9">
    <location>
        <begin position="701"/>
        <end position="727"/>
    </location>
</feature>
<keyword evidence="5 10" id="KW-0812">Transmembrane</keyword>
<feature type="signal peptide" evidence="11">
    <location>
        <begin position="1"/>
        <end position="18"/>
    </location>
</feature>
<evidence type="ECO:0000256" key="3">
    <source>
        <dbReference type="ARBA" id="ARBA00022448"/>
    </source>
</evidence>
<feature type="domain" description="Band 3 cytoplasmic" evidence="13">
    <location>
        <begin position="505"/>
        <end position="630"/>
    </location>
</feature>
<feature type="transmembrane region" description="Helical" evidence="10">
    <location>
        <begin position="303"/>
        <end position="324"/>
    </location>
</feature>
<feature type="transmembrane region" description="Helical" evidence="10">
    <location>
        <begin position="1087"/>
        <end position="1108"/>
    </location>
</feature>
<sequence length="1401" mass="160205">MWIFLFLILILAFNKTHWIHYCTRFTEEILHVLVALLFMYEGIKNLVKVYDEHPLRKEYEIAANVSGNITANVKTERPNTALLYTIIMFATFSIALGFRLFEKTRFFSPRIRRLLNFFSIPVAITVMIGIVYAVDVYLNTIHIPERLGVTSPEKRDRSVIPDGDKLSKGSISYWVILLSIGPALLTVILLFIESEVTLLDCFKETRGRKGSGFHVNLLVVAIMVLISSFLGLPWMCLAAVETSVHLDSLKVWSSFDAPGVKSHVVKIREQRLTLFFTGILIGLSSFLNSYLDQIPEAVFSGMVLYMGVVALFGVQMIERFFLMFMAPGQHPDIPYLKSVPLSKVYLFTIIQVGCVVILWIVKSFKNVAPLFPLFVLLMIPLRALLGRVFTQEHIEQLDNEEDEEAKLSYPACRIIFKAHINYQCRVRRKSCSMASEKLNDRLCFVNNLTYMNVILLVAMTQPLRLDRMVKSDQEKRPNVASVYTRWSVSVALDYVSVSGHSLSGFFVQLNELDSSGLYWREKARWIKYEENVEPGGNWGRPFLPYIEAECLQSFIQSLHNGLVSLGSINDGGFNISHTIANMLVLGGHAEPRHRVRLQQIMTLPRMHQGESTSHFRKKVQLSRETLRLASKIREEGMAHAWEMSDNIVRNRWVKLARKALDQQRGERGKSVVWENLLLENRCPVKDLLKQFDHDEHHDVEHLNAEHSPSTEYASSCENTESSDNNHLRRTKEQIKLRKIIHPESTGVVIFNAAVDFLKRDECLPVFIRFENEEPIPDFMEISIPIRFLYILFTSKHAIHMDSYQICRAAAALFKDRTFARYAIRAKTSNDLAQASNMFMKESVMLPPGNWKPELLIPVWCITMGRTVLPNCDIGISDDDEDSRETHPLHPNGRWFGGLQREFKPRYSQYWSDIKDGFHIQCLASLFYLAISLTAMCLTYGQVICKYTMGNLGPVEMLSATSLSCILMAIFATEPLSVIAGTAAMLIVEASTYQASQIVAIDFFQFRFLTGIWIFLFLLLILAFDKTHWIHYCTRFTEETLHVLVALLFMFEGIKNLVKMIVYAYIDYIVIGSVNTTYEGSNEKPNTALLYTIFMFATFGIALGFRLFEKTRFFSPPIRRLLNFFSIPFAVNIMNVVTYFLGVYLNTINIPDGFQPTSPRRNRLITPDFNKMFEGFFSYGIIPLAAIPALLTVILLFIESEVTLLECYKQTRSRKGSGFHVNLFIVALMVLISSFLGLPWMCLAAVETSVHLDSLKVWSSFDAPGVKSHVVKIREQRLTLFFTGILVGLAVFLNSYLNNIPEAVFSGMVLYMGVVALFGVQMIERFFLMFMAPGQHPDIPYLKNVPLHKVYLYTIIQTLCVMILWIVKSLKIISPIFPLVVLLMIPLRVLLERLFTFEEISQ</sequence>
<evidence type="ECO:0000313" key="14">
    <source>
        <dbReference type="EMBL" id="CAB3982685.1"/>
    </source>
</evidence>
<feature type="transmembrane region" description="Helical" evidence="10">
    <location>
        <begin position="965"/>
        <end position="987"/>
    </location>
</feature>
<protein>
    <submittedName>
        <fullName evidence="14">Anion exchange 2-like</fullName>
    </submittedName>
</protein>
<feature type="transmembrane region" description="Helical" evidence="10">
    <location>
        <begin position="1175"/>
        <end position="1197"/>
    </location>
</feature>
<dbReference type="PANTHER" id="PTHR11453:SF47">
    <property type="entry name" value="ANION EXCHANGE PROTEIN"/>
    <property type="match status" value="1"/>
</dbReference>
<comment type="subcellular location">
    <subcellularLocation>
        <location evidence="1">Cell membrane</location>
        <topology evidence="1">Multi-pass membrane protein</topology>
    </subcellularLocation>
</comment>
<comment type="caution">
    <text evidence="14">The sequence shown here is derived from an EMBL/GenBank/DDBJ whole genome shotgun (WGS) entry which is preliminary data.</text>
</comment>
<name>A0A7D9HHF1_PARCT</name>
<gene>
    <name evidence="14" type="ORF">PACLA_8A025109</name>
</gene>
<organism evidence="14 15">
    <name type="scientific">Paramuricea clavata</name>
    <name type="common">Red gorgonian</name>
    <name type="synonym">Violescent sea-whip</name>
    <dbReference type="NCBI Taxonomy" id="317549"/>
    <lineage>
        <taxon>Eukaryota</taxon>
        <taxon>Metazoa</taxon>
        <taxon>Cnidaria</taxon>
        <taxon>Anthozoa</taxon>
        <taxon>Octocorallia</taxon>
        <taxon>Malacalcyonacea</taxon>
        <taxon>Plexauridae</taxon>
        <taxon>Paramuricea</taxon>
    </lineage>
</organism>
<feature type="transmembrane region" description="Helical" evidence="10">
    <location>
        <begin position="272"/>
        <end position="291"/>
    </location>
</feature>
<feature type="domain" description="Bicarbonate transporter-like transmembrane" evidence="12">
    <location>
        <begin position="69"/>
        <end position="401"/>
    </location>
</feature>
<dbReference type="Gene3D" id="1.10.287.570">
    <property type="entry name" value="Helical hairpin bin"/>
    <property type="match status" value="1"/>
</dbReference>
<evidence type="ECO:0000256" key="10">
    <source>
        <dbReference type="SAM" id="Phobius"/>
    </source>
</evidence>
<feature type="transmembrane region" description="Helical" evidence="10">
    <location>
        <begin position="1371"/>
        <end position="1390"/>
    </location>
</feature>
<feature type="transmembrane region" description="Helical" evidence="10">
    <location>
        <begin position="1043"/>
        <end position="1065"/>
    </location>
</feature>
<feature type="non-terminal residue" evidence="14">
    <location>
        <position position="1"/>
    </location>
</feature>
<evidence type="ECO:0000256" key="8">
    <source>
        <dbReference type="ARBA" id="ARBA00023136"/>
    </source>
</evidence>
<evidence type="ECO:0000256" key="11">
    <source>
        <dbReference type="SAM" id="SignalP"/>
    </source>
</evidence>
<evidence type="ECO:0000256" key="2">
    <source>
        <dbReference type="ARBA" id="ARBA00010993"/>
    </source>
</evidence>
<accession>A0A7D9HHF1</accession>
<evidence type="ECO:0000259" key="12">
    <source>
        <dbReference type="Pfam" id="PF00955"/>
    </source>
</evidence>
<feature type="transmembrane region" description="Helical" evidence="10">
    <location>
        <begin position="1308"/>
        <end position="1329"/>
    </location>
</feature>
<feature type="transmembrane region" description="Helical" evidence="10">
    <location>
        <begin position="368"/>
        <end position="389"/>
    </location>
</feature>
<dbReference type="GO" id="GO:0005886">
    <property type="term" value="C:plasma membrane"/>
    <property type="evidence" value="ECO:0007669"/>
    <property type="project" value="UniProtKB-SubCell"/>
</dbReference>
<keyword evidence="15" id="KW-1185">Reference proteome</keyword>
<evidence type="ECO:0000256" key="5">
    <source>
        <dbReference type="ARBA" id="ARBA00022692"/>
    </source>
</evidence>
<dbReference type="InterPro" id="IPR003020">
    <property type="entry name" value="HCO3_transpt_euk"/>
</dbReference>
<feature type="domain" description="Bicarbonate transporter-like transmembrane" evidence="12">
    <location>
        <begin position="893"/>
        <end position="1065"/>
    </location>
</feature>
<dbReference type="GO" id="GO:0008509">
    <property type="term" value="F:monoatomic anion transmembrane transporter activity"/>
    <property type="evidence" value="ECO:0007669"/>
    <property type="project" value="InterPro"/>
</dbReference>
<dbReference type="PRINTS" id="PR01231">
    <property type="entry name" value="HCO3TRNSPORT"/>
</dbReference>
<evidence type="ECO:0000313" key="15">
    <source>
        <dbReference type="Proteomes" id="UP001152795"/>
    </source>
</evidence>
<dbReference type="SUPFAM" id="SSF55804">
    <property type="entry name" value="Phoshotransferase/anion transport protein"/>
    <property type="match status" value="1"/>
</dbReference>
<feature type="domain" description="Bicarbonate transporter-like transmembrane" evidence="12">
    <location>
        <begin position="1"/>
        <end position="61"/>
    </location>
</feature>
<dbReference type="OrthoDB" id="1735926at2759"/>
<evidence type="ECO:0000256" key="4">
    <source>
        <dbReference type="ARBA" id="ARBA00022475"/>
    </source>
</evidence>
<keyword evidence="3" id="KW-0813">Transport</keyword>
<dbReference type="Gene3D" id="3.40.930.10">
    <property type="entry name" value="Mannitol-specific EII, Chain A"/>
    <property type="match status" value="1"/>
</dbReference>
<dbReference type="InterPro" id="IPR016152">
    <property type="entry name" value="PTrfase/Anion_transptr"/>
</dbReference>
<dbReference type="InterPro" id="IPR013769">
    <property type="entry name" value="Band3_cytoplasmic_dom"/>
</dbReference>
<feature type="transmembrane region" description="Helical" evidence="10">
    <location>
        <begin position="81"/>
        <end position="101"/>
    </location>
</feature>
<keyword evidence="11" id="KW-0732">Signal</keyword>
<keyword evidence="7" id="KW-0406">Ion transport</keyword>
<feature type="transmembrane region" description="Helical" evidence="10">
    <location>
        <begin position="1277"/>
        <end position="1296"/>
    </location>
</feature>
<feature type="domain" description="Bicarbonate transporter-like transmembrane" evidence="12">
    <location>
        <begin position="1080"/>
        <end position="1399"/>
    </location>
</feature>
<dbReference type="InterPro" id="IPR011531">
    <property type="entry name" value="HCO3_transpt-like_TM_dom"/>
</dbReference>
<dbReference type="GO" id="GO:0050801">
    <property type="term" value="P:monoatomic ion homeostasis"/>
    <property type="evidence" value="ECO:0007669"/>
    <property type="project" value="TreeGrafter"/>
</dbReference>
<comment type="similarity">
    <text evidence="2">Belongs to the anion exchanger (TC 2.A.31) family.</text>
</comment>
<feature type="domain" description="Band 3 cytoplasmic" evidence="13">
    <location>
        <begin position="643"/>
        <end position="852"/>
    </location>
</feature>
<keyword evidence="8 10" id="KW-0472">Membrane</keyword>
<feature type="transmembrane region" description="Helical" evidence="10">
    <location>
        <begin position="213"/>
        <end position="240"/>
    </location>
</feature>
<feature type="transmembrane region" description="Helical" evidence="10">
    <location>
        <begin position="1120"/>
        <end position="1144"/>
    </location>
</feature>
<dbReference type="GO" id="GO:0015701">
    <property type="term" value="P:bicarbonate transport"/>
    <property type="evidence" value="ECO:0007669"/>
    <property type="project" value="TreeGrafter"/>
</dbReference>
<feature type="transmembrane region" description="Helical" evidence="10">
    <location>
        <begin position="171"/>
        <end position="192"/>
    </location>
</feature>
<keyword evidence="6 10" id="KW-1133">Transmembrane helix</keyword>
<keyword evidence="4" id="KW-1003">Cell membrane</keyword>
<evidence type="ECO:0000256" key="9">
    <source>
        <dbReference type="SAM" id="MobiDB-lite"/>
    </source>
</evidence>
<dbReference type="Pfam" id="PF07565">
    <property type="entry name" value="Band_3_cyto"/>
    <property type="match status" value="2"/>
</dbReference>
<feature type="chain" id="PRO_5043927138" evidence="11">
    <location>
        <begin position="19"/>
        <end position="1401"/>
    </location>
</feature>
<feature type="transmembrane region" description="Helical" evidence="10">
    <location>
        <begin position="925"/>
        <end position="944"/>
    </location>
</feature>
<evidence type="ECO:0000259" key="13">
    <source>
        <dbReference type="Pfam" id="PF07565"/>
    </source>
</evidence>
<dbReference type="Proteomes" id="UP001152795">
    <property type="component" value="Unassembled WGS sequence"/>
</dbReference>
<evidence type="ECO:0000256" key="1">
    <source>
        <dbReference type="ARBA" id="ARBA00004651"/>
    </source>
</evidence>
<dbReference type="EMBL" id="CACRXK020000532">
    <property type="protein sequence ID" value="CAB3982685.1"/>
    <property type="molecule type" value="Genomic_DNA"/>
</dbReference>
<evidence type="ECO:0000256" key="7">
    <source>
        <dbReference type="ARBA" id="ARBA00023065"/>
    </source>
</evidence>
<dbReference type="GO" id="GO:0005452">
    <property type="term" value="F:solute:inorganic anion antiporter activity"/>
    <property type="evidence" value="ECO:0007669"/>
    <property type="project" value="InterPro"/>
</dbReference>
<feature type="transmembrane region" description="Helical" evidence="10">
    <location>
        <begin position="1007"/>
        <end position="1023"/>
    </location>
</feature>
<dbReference type="PANTHER" id="PTHR11453">
    <property type="entry name" value="ANION EXCHANGE PROTEIN"/>
    <property type="match status" value="1"/>
</dbReference>
<feature type="transmembrane region" description="Helical" evidence="10">
    <location>
        <begin position="113"/>
        <end position="134"/>
    </location>
</feature>
<feature type="transmembrane region" description="Helical" evidence="10">
    <location>
        <begin position="344"/>
        <end position="361"/>
    </location>
</feature>
<feature type="transmembrane region" description="Helical" evidence="10">
    <location>
        <begin position="1349"/>
        <end position="1366"/>
    </location>
</feature>
<feature type="compositionally biased region" description="Polar residues" evidence="9">
    <location>
        <begin position="706"/>
        <end position="722"/>
    </location>
</feature>
<dbReference type="Pfam" id="PF00955">
    <property type="entry name" value="HCO3_cotransp"/>
    <property type="match status" value="4"/>
</dbReference>
<proteinExistence type="inferred from homology"/>
<reference evidence="14" key="1">
    <citation type="submission" date="2020-04" db="EMBL/GenBank/DDBJ databases">
        <authorList>
            <person name="Alioto T."/>
            <person name="Alioto T."/>
            <person name="Gomez Garrido J."/>
        </authorList>
    </citation>
    <scope>NUCLEOTIDE SEQUENCE</scope>
    <source>
        <strain evidence="14">A484AB</strain>
    </source>
</reference>
<evidence type="ECO:0000256" key="6">
    <source>
        <dbReference type="ARBA" id="ARBA00022989"/>
    </source>
</evidence>